<sequence>MSEEDTTNYITLRSSAQIVCEYLNYAINTVLFGRVLFPPGSFKVNNQYGITLFTLEDTHIKGFLERLLTQTEEWIVQKKVFKLSLIIRKEENNEVMECWDFNIHYEDGEAALYKMKNKRVGRKNIKKIQEEIRDFMMQKPVKKKEEYPF</sequence>
<dbReference type="SUPFAM" id="SSF56019">
    <property type="entry name" value="The spindle assembly checkpoint protein mad2"/>
    <property type="match status" value="1"/>
</dbReference>
<dbReference type="EMBL" id="JARGEI010000001">
    <property type="protein sequence ID" value="KAJ8736884.1"/>
    <property type="molecule type" value="Genomic_DNA"/>
</dbReference>
<dbReference type="Proteomes" id="UP001231518">
    <property type="component" value="Chromosome 1"/>
</dbReference>
<dbReference type="PANTHER" id="PTHR11842">
    <property type="entry name" value="MITOTIC SPINDLE ASSEMBLY CHECKPOINT PROTEIN MAD2"/>
    <property type="match status" value="1"/>
</dbReference>
<dbReference type="Pfam" id="PF02301">
    <property type="entry name" value="HORMA"/>
    <property type="match status" value="1"/>
</dbReference>
<keyword evidence="9" id="KW-1185">Reference proteome</keyword>
<dbReference type="Gene3D" id="3.30.900.10">
    <property type="entry name" value="HORMA domain"/>
    <property type="match status" value="1"/>
</dbReference>
<protein>
    <recommendedName>
        <fullName evidence="7">HORMA domain-containing protein</fullName>
    </recommendedName>
</protein>
<reference evidence="8" key="1">
    <citation type="submission" date="2023-03" db="EMBL/GenBank/DDBJ databases">
        <title>Chromosome-level genomes of two armyworms, Mythimna separata and Mythimna loreyi, provide insights into the biosynthesis and reception of sex pheromones.</title>
        <authorList>
            <person name="Zhao H."/>
        </authorList>
    </citation>
    <scope>NUCLEOTIDE SEQUENCE</scope>
    <source>
        <strain evidence="8">BeijingLab</strain>
        <tissue evidence="8">Pupa</tissue>
    </source>
</reference>
<comment type="similarity">
    <text evidence="2">Belongs to the MAD2 family.</text>
</comment>
<evidence type="ECO:0000256" key="1">
    <source>
        <dbReference type="ARBA" id="ARBA00004123"/>
    </source>
</evidence>
<accession>A0AAD8E0T9</accession>
<dbReference type="GO" id="GO:0000776">
    <property type="term" value="C:kinetochore"/>
    <property type="evidence" value="ECO:0007669"/>
    <property type="project" value="TreeGrafter"/>
</dbReference>
<keyword evidence="6" id="KW-0131">Cell cycle</keyword>
<dbReference type="GO" id="GO:0007094">
    <property type="term" value="P:mitotic spindle assembly checkpoint signaling"/>
    <property type="evidence" value="ECO:0007669"/>
    <property type="project" value="TreeGrafter"/>
</dbReference>
<keyword evidence="5" id="KW-0539">Nucleus</keyword>
<evidence type="ECO:0000256" key="2">
    <source>
        <dbReference type="ARBA" id="ARBA00010348"/>
    </source>
</evidence>
<dbReference type="GO" id="GO:0005654">
    <property type="term" value="C:nucleoplasm"/>
    <property type="evidence" value="ECO:0007669"/>
    <property type="project" value="TreeGrafter"/>
</dbReference>
<evidence type="ECO:0000256" key="6">
    <source>
        <dbReference type="ARBA" id="ARBA00023306"/>
    </source>
</evidence>
<dbReference type="PANTHER" id="PTHR11842:SF11">
    <property type="entry name" value="MITOTIC SPINDLE ASSEMBLY CHECKPOINT PROTEIN MAD2A"/>
    <property type="match status" value="1"/>
</dbReference>
<evidence type="ECO:0000256" key="4">
    <source>
        <dbReference type="ARBA" id="ARBA00022776"/>
    </source>
</evidence>
<keyword evidence="4" id="KW-0498">Mitosis</keyword>
<dbReference type="InterPro" id="IPR045091">
    <property type="entry name" value="Mad2-like"/>
</dbReference>
<dbReference type="InterPro" id="IPR003511">
    <property type="entry name" value="HORMA_dom"/>
</dbReference>
<evidence type="ECO:0000256" key="5">
    <source>
        <dbReference type="ARBA" id="ARBA00023242"/>
    </source>
</evidence>
<evidence type="ECO:0000256" key="3">
    <source>
        <dbReference type="ARBA" id="ARBA00022618"/>
    </source>
</evidence>
<feature type="domain" description="HORMA" evidence="7">
    <location>
        <begin position="13"/>
        <end position="149"/>
    </location>
</feature>
<organism evidence="8 9">
    <name type="scientific">Mythimna separata</name>
    <name type="common">Oriental armyworm</name>
    <name type="synonym">Pseudaletia separata</name>
    <dbReference type="NCBI Taxonomy" id="271217"/>
    <lineage>
        <taxon>Eukaryota</taxon>
        <taxon>Metazoa</taxon>
        <taxon>Ecdysozoa</taxon>
        <taxon>Arthropoda</taxon>
        <taxon>Hexapoda</taxon>
        <taxon>Insecta</taxon>
        <taxon>Pterygota</taxon>
        <taxon>Neoptera</taxon>
        <taxon>Endopterygota</taxon>
        <taxon>Lepidoptera</taxon>
        <taxon>Glossata</taxon>
        <taxon>Ditrysia</taxon>
        <taxon>Noctuoidea</taxon>
        <taxon>Noctuidae</taxon>
        <taxon>Noctuinae</taxon>
        <taxon>Hadenini</taxon>
        <taxon>Mythimna</taxon>
    </lineage>
</organism>
<dbReference type="PROSITE" id="PS50815">
    <property type="entry name" value="HORMA"/>
    <property type="match status" value="1"/>
</dbReference>
<comment type="caution">
    <text evidence="8">The sequence shown here is derived from an EMBL/GenBank/DDBJ whole genome shotgun (WGS) entry which is preliminary data.</text>
</comment>
<name>A0AAD8E0T9_MYTSE</name>
<comment type="subcellular location">
    <subcellularLocation>
        <location evidence="1">Nucleus</location>
    </subcellularLocation>
</comment>
<dbReference type="GO" id="GO:0051301">
    <property type="term" value="P:cell division"/>
    <property type="evidence" value="ECO:0007669"/>
    <property type="project" value="UniProtKB-KW"/>
</dbReference>
<proteinExistence type="inferred from homology"/>
<evidence type="ECO:0000313" key="9">
    <source>
        <dbReference type="Proteomes" id="UP001231518"/>
    </source>
</evidence>
<evidence type="ECO:0000259" key="7">
    <source>
        <dbReference type="PROSITE" id="PS50815"/>
    </source>
</evidence>
<evidence type="ECO:0000313" key="8">
    <source>
        <dbReference type="EMBL" id="KAJ8736884.1"/>
    </source>
</evidence>
<gene>
    <name evidence="8" type="ORF">PYW07_000155</name>
</gene>
<keyword evidence="3" id="KW-0132">Cell division</keyword>
<dbReference type="AlphaFoldDB" id="A0AAD8E0T9"/>
<dbReference type="InterPro" id="IPR036570">
    <property type="entry name" value="HORMA_dom_sf"/>
</dbReference>
<dbReference type="GO" id="GO:0005737">
    <property type="term" value="C:cytoplasm"/>
    <property type="evidence" value="ECO:0007669"/>
    <property type="project" value="TreeGrafter"/>
</dbReference>